<sequence>MNLSRPLLTAAAALLTLSLAVACSSSQAADHGSAGGAEVTLRIPDPGNSGVLALGKKDGSLERALSAVHAKVAWTGSAGPFAPAAQELNAGQLDFALGSITSAVTALSTKPGFKLFAATTPDPVGEGILVKDGSSITSVKDLVGKKVAVNQGGTGEYLLLQALAKNDVPTDQVQRVYLRPDQSAPVFNSGQVDAWATWSSYAVAALAGSGAHFLANGQALGSDNYSVWAVRTAFAEQHPEVTRAFYQYLHDGDVKAKADPAAYLNVFTDAGPLAVNGKTKEISVDFGRQNGVLGPIDDSVAARFDKVAAFYADQKITKSQVAIRPELLDITTLPAGGNGPAVASPSGGA</sequence>
<evidence type="ECO:0000256" key="2">
    <source>
        <dbReference type="ARBA" id="ARBA00022448"/>
    </source>
</evidence>
<evidence type="ECO:0000256" key="6">
    <source>
        <dbReference type="SAM" id="SignalP"/>
    </source>
</evidence>
<evidence type="ECO:0000256" key="1">
    <source>
        <dbReference type="ARBA" id="ARBA00010742"/>
    </source>
</evidence>
<feature type="signal peptide" evidence="6">
    <location>
        <begin position="1"/>
        <end position="28"/>
    </location>
</feature>
<gene>
    <name evidence="8" type="ORF">FHR34_005595</name>
</gene>
<name>A0A7W7R719_KITKI</name>
<dbReference type="RefSeq" id="WP_184940042.1">
    <property type="nucleotide sequence ID" value="NZ_JACHJV010000001.1"/>
</dbReference>
<evidence type="ECO:0000313" key="9">
    <source>
        <dbReference type="Proteomes" id="UP000540506"/>
    </source>
</evidence>
<evidence type="ECO:0000259" key="7">
    <source>
        <dbReference type="SMART" id="SM00062"/>
    </source>
</evidence>
<dbReference type="Proteomes" id="UP000540506">
    <property type="component" value="Unassembled WGS sequence"/>
</dbReference>
<dbReference type="Pfam" id="PF09084">
    <property type="entry name" value="NMT1"/>
    <property type="match status" value="1"/>
</dbReference>
<dbReference type="AlphaFoldDB" id="A0A7W7R719"/>
<dbReference type="PROSITE" id="PS51257">
    <property type="entry name" value="PROKAR_LIPOPROTEIN"/>
    <property type="match status" value="1"/>
</dbReference>
<feature type="domain" description="Solute-binding protein family 3/N-terminal" evidence="7">
    <location>
        <begin position="48"/>
        <end position="270"/>
    </location>
</feature>
<dbReference type="FunFam" id="3.40.190.10:FF:000050">
    <property type="entry name" value="Sulfonate ABC transporter substrate-binding protein"/>
    <property type="match status" value="1"/>
</dbReference>
<reference evidence="8 9" key="1">
    <citation type="submission" date="2020-08" db="EMBL/GenBank/DDBJ databases">
        <title>Sequencing the genomes of 1000 actinobacteria strains.</title>
        <authorList>
            <person name="Klenk H.-P."/>
        </authorList>
    </citation>
    <scope>NUCLEOTIDE SEQUENCE [LARGE SCALE GENOMIC DNA]</scope>
    <source>
        <strain evidence="8 9">DSM 41654</strain>
    </source>
</reference>
<feature type="chain" id="PRO_5031506693" description="Putative aliphatic sulfonates-binding protein" evidence="6">
    <location>
        <begin position="29"/>
        <end position="349"/>
    </location>
</feature>
<comment type="caution">
    <text evidence="8">The sequence shown here is derived from an EMBL/GenBank/DDBJ whole genome shotgun (WGS) entry which is preliminary data.</text>
</comment>
<dbReference type="SMART" id="SM00062">
    <property type="entry name" value="PBPb"/>
    <property type="match status" value="1"/>
</dbReference>
<dbReference type="PANTHER" id="PTHR30024">
    <property type="entry name" value="ALIPHATIC SULFONATES-BINDING PROTEIN-RELATED"/>
    <property type="match status" value="1"/>
</dbReference>
<evidence type="ECO:0000256" key="3">
    <source>
        <dbReference type="ARBA" id="ARBA00022729"/>
    </source>
</evidence>
<dbReference type="InterPro" id="IPR001638">
    <property type="entry name" value="Solute-binding_3/MltF_N"/>
</dbReference>
<keyword evidence="3 6" id="KW-0732">Signal</keyword>
<proteinExistence type="inferred from homology"/>
<comment type="similarity">
    <text evidence="1">Belongs to the bacterial solute-binding protein SsuA/TauA family.</text>
</comment>
<dbReference type="Gene3D" id="3.40.190.10">
    <property type="entry name" value="Periplasmic binding protein-like II"/>
    <property type="match status" value="2"/>
</dbReference>
<dbReference type="PANTHER" id="PTHR30024:SF42">
    <property type="entry name" value="ALIPHATIC SULFONATES-BINDING PROTEIN-RELATED"/>
    <property type="match status" value="1"/>
</dbReference>
<evidence type="ECO:0000313" key="8">
    <source>
        <dbReference type="EMBL" id="MBB4926602.1"/>
    </source>
</evidence>
<accession>A0A7W7R719</accession>
<dbReference type="InterPro" id="IPR015168">
    <property type="entry name" value="SsuA/THI5"/>
</dbReference>
<organism evidence="8 9">
    <name type="scientific">Kitasatospora kifunensis</name>
    <name type="common">Streptomyces kifunensis</name>
    <dbReference type="NCBI Taxonomy" id="58351"/>
    <lineage>
        <taxon>Bacteria</taxon>
        <taxon>Bacillati</taxon>
        <taxon>Actinomycetota</taxon>
        <taxon>Actinomycetes</taxon>
        <taxon>Kitasatosporales</taxon>
        <taxon>Streptomycetaceae</taxon>
        <taxon>Kitasatospora</taxon>
    </lineage>
</organism>
<dbReference type="SUPFAM" id="SSF53850">
    <property type="entry name" value="Periplasmic binding protein-like II"/>
    <property type="match status" value="1"/>
</dbReference>
<evidence type="ECO:0000256" key="5">
    <source>
        <dbReference type="ARBA" id="ARBA00070228"/>
    </source>
</evidence>
<keyword evidence="2" id="KW-0813">Transport</keyword>
<protein>
    <recommendedName>
        <fullName evidence="5">Putative aliphatic sulfonates-binding protein</fullName>
    </recommendedName>
</protein>
<dbReference type="EMBL" id="JACHJV010000001">
    <property type="protein sequence ID" value="MBB4926602.1"/>
    <property type="molecule type" value="Genomic_DNA"/>
</dbReference>
<evidence type="ECO:0000256" key="4">
    <source>
        <dbReference type="ARBA" id="ARBA00055538"/>
    </source>
</evidence>
<comment type="function">
    <text evidence="4">Part of a binding-protein-dependent transport system for aliphatic sulfonates. Putative binding protein.</text>
</comment>
<keyword evidence="9" id="KW-1185">Reference proteome</keyword>
<dbReference type="CDD" id="cd01008">
    <property type="entry name" value="PBP2_NrtA_SsuA_CpmA_like"/>
    <property type="match status" value="1"/>
</dbReference>